<keyword evidence="3" id="KW-1185">Reference proteome</keyword>
<evidence type="ECO:0000313" key="2">
    <source>
        <dbReference type="Ensembl" id="ENSEASP00005047988.1"/>
    </source>
</evidence>
<dbReference type="InterPro" id="IPR036056">
    <property type="entry name" value="Fibrinogen-like_C"/>
</dbReference>
<protein>
    <submittedName>
        <fullName evidence="2">Uncharacterized protein</fullName>
    </submittedName>
</protein>
<dbReference type="GeneTree" id="ENSGT00940000154757"/>
<accession>A0A9L0J6J3</accession>
<dbReference type="GO" id="GO:0070492">
    <property type="term" value="F:oligosaccharide binding"/>
    <property type="evidence" value="ECO:0007669"/>
    <property type="project" value="TreeGrafter"/>
</dbReference>
<organism evidence="2 3">
    <name type="scientific">Equus asinus</name>
    <name type="common">Donkey</name>
    <name type="synonym">Equus africanus asinus</name>
    <dbReference type="NCBI Taxonomy" id="9793"/>
    <lineage>
        <taxon>Eukaryota</taxon>
        <taxon>Metazoa</taxon>
        <taxon>Chordata</taxon>
        <taxon>Craniata</taxon>
        <taxon>Vertebrata</taxon>
        <taxon>Euteleostomi</taxon>
        <taxon>Mammalia</taxon>
        <taxon>Eutheria</taxon>
        <taxon>Laurasiatheria</taxon>
        <taxon>Perissodactyla</taxon>
        <taxon>Equidae</taxon>
        <taxon>Equus</taxon>
    </lineage>
</organism>
<keyword evidence="1" id="KW-1015">Disulfide bond</keyword>
<evidence type="ECO:0000313" key="3">
    <source>
        <dbReference type="Proteomes" id="UP000694387"/>
    </source>
</evidence>
<dbReference type="Ensembl" id="ENSEAST00005040567.1">
    <property type="protein sequence ID" value="ENSEASP00005047988.1"/>
    <property type="gene ID" value="ENSEASG00005027941.1"/>
</dbReference>
<dbReference type="AlphaFoldDB" id="A0A9L0J6J3"/>
<dbReference type="GO" id="GO:0005615">
    <property type="term" value="C:extracellular space"/>
    <property type="evidence" value="ECO:0007669"/>
    <property type="project" value="TreeGrafter"/>
</dbReference>
<sequence length="315" mass="34993">MKSPNDAFLRAYPRHLARRDCIMVSGLACPLLWDELDVNLGWGSGLVPSADGVYLLRTKNSVIYQNFCDMTSGGGGGTLVASVHENNMLGKCTVGDHWSSQQGSRADYPEGDGNWANHNTFGSAEAATSDDYKLGNPGYYDIQAQDQGTWHVPNKSPLQQWRNSSQLRYRTRNGFLETLGHNLFGLYQKYPVKYGAGKCWTDNGPAVPVIYDFGDAQKTASYYSPLGQGEEFVAGFAQFRVFNNEKSVNALCAGVRVTGCNTENVSLGRSKILPRADPLQFWGDFCGFDWHRYRTHASFSNRLETTEAAVLFIYQ</sequence>
<dbReference type="SUPFAM" id="SSF56496">
    <property type="entry name" value="Fibrinogen C-terminal domain-like"/>
    <property type="match status" value="1"/>
</dbReference>
<reference evidence="2" key="2">
    <citation type="submission" date="2025-08" db="UniProtKB">
        <authorList>
            <consortium name="Ensembl"/>
        </authorList>
    </citation>
    <scope>IDENTIFICATION</scope>
</reference>
<reference evidence="2" key="3">
    <citation type="submission" date="2025-09" db="UniProtKB">
        <authorList>
            <consortium name="Ensembl"/>
        </authorList>
    </citation>
    <scope>IDENTIFICATION</scope>
</reference>
<proteinExistence type="predicted"/>
<reference evidence="2 3" key="1">
    <citation type="journal article" date="2020" name="Nat. Commun.">
        <title>Donkey genomes provide new insights into domestication and selection for coat color.</title>
        <authorList>
            <person name="Wang"/>
            <person name="C."/>
            <person name="Li"/>
            <person name="H."/>
            <person name="Guo"/>
            <person name="Y."/>
            <person name="Huang"/>
            <person name="J."/>
            <person name="Sun"/>
            <person name="Y."/>
            <person name="Min"/>
            <person name="J."/>
            <person name="Wang"/>
            <person name="J."/>
            <person name="Fang"/>
            <person name="X."/>
            <person name="Zhao"/>
            <person name="Z."/>
            <person name="Wang"/>
            <person name="S."/>
            <person name="Zhang"/>
            <person name="Y."/>
            <person name="Liu"/>
            <person name="Q."/>
            <person name="Jiang"/>
            <person name="Q."/>
            <person name="Wang"/>
            <person name="X."/>
            <person name="Guo"/>
            <person name="Y."/>
            <person name="Yang"/>
            <person name="C."/>
            <person name="Wang"/>
            <person name="Y."/>
            <person name="Tian"/>
            <person name="F."/>
            <person name="Zhuang"/>
            <person name="G."/>
            <person name="Fan"/>
            <person name="Y."/>
            <person name="Gao"/>
            <person name="Q."/>
            <person name="Li"/>
            <person name="Y."/>
            <person name="Ju"/>
            <person name="Z."/>
            <person name="Li"/>
            <person name="J."/>
            <person name="Li"/>
            <person name="R."/>
            <person name="Hou"/>
            <person name="M."/>
            <person name="Yang"/>
            <person name="G."/>
            <person name="Liu"/>
            <person name="G."/>
            <person name="Liu"/>
            <person name="W."/>
            <person name="Guo"/>
            <person name="J."/>
            <person name="Pan"/>
            <person name="S."/>
            <person name="Fan"/>
            <person name="G."/>
            <person name="Zhang"/>
            <person name="W."/>
            <person name="Zhang"/>
            <person name="R."/>
            <person name="Yu"/>
            <person name="J."/>
            <person name="Zhang"/>
            <person name="X."/>
            <person name="Yin"/>
            <person name="Q."/>
            <person name="Ji"/>
            <person name="C."/>
            <person name="Jin"/>
            <person name="Y."/>
            <person name="Yue"/>
            <person name="G."/>
            <person name="Liu"/>
            <person name="M."/>
            <person name="Xu"/>
            <person name="J."/>
            <person name="Liu"/>
            <person name="S."/>
            <person name="Jordana"/>
            <person name="J."/>
            <person name="Noce"/>
            <person name="A."/>
            <person name="Amills"/>
            <person name="M."/>
            <person name="Wu"/>
            <person name="D.D."/>
            <person name="Li"/>
            <person name="S."/>
            <person name="Zhou"/>
            <person name="X. and Zhong"/>
            <person name="J."/>
        </authorList>
    </citation>
    <scope>NUCLEOTIDE SEQUENCE [LARGE SCALE GENOMIC DNA]</scope>
</reference>
<dbReference type="PANTHER" id="PTHR16146">
    <property type="entry name" value="INTELECTIN"/>
    <property type="match status" value="1"/>
</dbReference>
<dbReference type="PANTHER" id="PTHR16146:SF46">
    <property type="entry name" value="INTELECTIN-1A-RELATED"/>
    <property type="match status" value="1"/>
</dbReference>
<evidence type="ECO:0000256" key="1">
    <source>
        <dbReference type="ARBA" id="ARBA00023157"/>
    </source>
</evidence>
<name>A0A9L0J6J3_EQUAS</name>
<dbReference type="Proteomes" id="UP000694387">
    <property type="component" value="Chromosome 25"/>
</dbReference>